<feature type="compositionally biased region" description="Polar residues" evidence="1">
    <location>
        <begin position="113"/>
        <end position="125"/>
    </location>
</feature>
<protein>
    <submittedName>
        <fullName evidence="3">EscD/YscD/HrpQ family type III secretion system inner membrane ring protein</fullName>
    </submittedName>
</protein>
<evidence type="ECO:0000256" key="1">
    <source>
        <dbReference type="SAM" id="MobiDB-lite"/>
    </source>
</evidence>
<keyword evidence="2" id="KW-1133">Transmembrane helix</keyword>
<evidence type="ECO:0000256" key="2">
    <source>
        <dbReference type="SAM" id="Phobius"/>
    </source>
</evidence>
<keyword evidence="2" id="KW-0472">Membrane</keyword>
<feature type="transmembrane region" description="Helical" evidence="2">
    <location>
        <begin position="164"/>
        <end position="186"/>
    </location>
</feature>
<reference evidence="3 4" key="1">
    <citation type="submission" date="2019-08" db="EMBL/GenBank/DDBJ databases">
        <title>Amphibian skin-associated Pigmentiphaga: genome sequence and occurrence across geography and hosts.</title>
        <authorList>
            <person name="Bletz M.C."/>
            <person name="Bunk B."/>
            <person name="Sproeer C."/>
            <person name="Biwer P."/>
            <person name="Reiter S."/>
            <person name="Rabemananjara F.C.E."/>
            <person name="Schulz S."/>
            <person name="Overmann J."/>
            <person name="Vences M."/>
        </authorList>
    </citation>
    <scope>NUCLEOTIDE SEQUENCE [LARGE SCALE GENOMIC DNA]</scope>
    <source>
        <strain evidence="3 4">Mada1488</strain>
    </source>
</reference>
<keyword evidence="4" id="KW-1185">Reference proteome</keyword>
<dbReference type="RefSeq" id="WP_148817693.1">
    <property type="nucleotide sequence ID" value="NZ_CP043046.1"/>
</dbReference>
<sequence>MSARHEFRVLSGVHADARCAIEADARVGSDAAGDIVLSDAGVPRSAHLRVSGEKWSLAANDADAAPDLSLSQPVQLGDVWVTVSRPDDPWPVVPVAVSATASAAVAAGIMGTEQANETSAPQTEAPSPATPQDLAGKPVDPAILAATGTATEAATPPPRRRGRLLVPLALLLMVLAIAVALGVALLPNQPQAKVATVDPRAAALEQSVAAIEKALDSLGMRPALQVSRGAGGVVTVTGWVRDRAEQDRVAGALARIWPMPAMRVNNREEVADSAQALLRPYSYRYAASMGADGSLAVSGVASDAAQRERALTMLRSQLPGINVDGMRIVLAQQVSDTLYAQLENAGLTQVRLMWQTDRLEASTEGLTPVQLARLREMIERFNPRFMNIVALPALPPQAAAVVAAAAAPPVATTVPFRIQSVVGGPQPFLVLGDGSKLVPGGTYKRYRLASIEAGRIVFDQPHAAVVAR</sequence>
<organism evidence="3 4">
    <name type="scientific">Pigmentiphaga aceris</name>
    <dbReference type="NCBI Taxonomy" id="1940612"/>
    <lineage>
        <taxon>Bacteria</taxon>
        <taxon>Pseudomonadati</taxon>
        <taxon>Pseudomonadota</taxon>
        <taxon>Betaproteobacteria</taxon>
        <taxon>Burkholderiales</taxon>
        <taxon>Alcaligenaceae</taxon>
        <taxon>Pigmentiphaga</taxon>
    </lineage>
</organism>
<accession>A0A5C0B2Y9</accession>
<dbReference type="AlphaFoldDB" id="A0A5C0B2Y9"/>
<dbReference type="Proteomes" id="UP000325161">
    <property type="component" value="Chromosome"/>
</dbReference>
<feature type="region of interest" description="Disordered" evidence="1">
    <location>
        <begin position="113"/>
        <end position="134"/>
    </location>
</feature>
<dbReference type="OrthoDB" id="9124756at2"/>
<name>A0A5C0B2Y9_9BURK</name>
<evidence type="ECO:0000313" key="4">
    <source>
        <dbReference type="Proteomes" id="UP000325161"/>
    </source>
</evidence>
<proteinExistence type="predicted"/>
<gene>
    <name evidence="3" type="ORF">FXN63_22395</name>
</gene>
<evidence type="ECO:0000313" key="3">
    <source>
        <dbReference type="EMBL" id="QEI08274.1"/>
    </source>
</evidence>
<dbReference type="KEGG" id="pacr:FXN63_22395"/>
<keyword evidence="2" id="KW-0812">Transmembrane</keyword>
<dbReference type="InterPro" id="IPR012843">
    <property type="entry name" value="YscD"/>
</dbReference>
<dbReference type="EMBL" id="CP043046">
    <property type="protein sequence ID" value="QEI08274.1"/>
    <property type="molecule type" value="Genomic_DNA"/>
</dbReference>
<dbReference type="NCBIfam" id="TIGR02500">
    <property type="entry name" value="type_III_yscD"/>
    <property type="match status" value="1"/>
</dbReference>